<dbReference type="Proteomes" id="UP000829196">
    <property type="component" value="Unassembled WGS sequence"/>
</dbReference>
<dbReference type="Gene3D" id="3.40.50.2000">
    <property type="entry name" value="Glycogen Phosphorylase B"/>
    <property type="match status" value="1"/>
</dbReference>
<evidence type="ECO:0000256" key="3">
    <source>
        <dbReference type="SAM" id="Phobius"/>
    </source>
</evidence>
<protein>
    <recommendedName>
        <fullName evidence="6">Glycosyl transferase family 1 domain-containing protein</fullName>
    </recommendedName>
</protein>
<keyword evidence="3" id="KW-0812">Transmembrane</keyword>
<comment type="caution">
    <text evidence="4">The sequence shown here is derived from an EMBL/GenBank/DDBJ whole genome shotgun (WGS) entry which is preliminary data.</text>
</comment>
<dbReference type="EMBL" id="JAGYWB010000013">
    <property type="protein sequence ID" value="KAI0499528.1"/>
    <property type="molecule type" value="Genomic_DNA"/>
</dbReference>
<evidence type="ECO:0000256" key="2">
    <source>
        <dbReference type="SAM" id="MobiDB-lite"/>
    </source>
</evidence>
<keyword evidence="1" id="KW-0175">Coiled coil</keyword>
<evidence type="ECO:0000313" key="5">
    <source>
        <dbReference type="Proteomes" id="UP000829196"/>
    </source>
</evidence>
<dbReference type="SUPFAM" id="SSF53756">
    <property type="entry name" value="UDP-Glycosyltransferase/glycogen phosphorylase"/>
    <property type="match status" value="1"/>
</dbReference>
<feature type="transmembrane region" description="Helical" evidence="3">
    <location>
        <begin position="43"/>
        <end position="63"/>
    </location>
</feature>
<keyword evidence="3" id="KW-1133">Transmembrane helix</keyword>
<proteinExistence type="predicted"/>
<dbReference type="PANTHER" id="PTHR46635">
    <property type="entry name" value="GLYCOSYL TRANSFERASE FAMILY 1 PROTEIN"/>
    <property type="match status" value="1"/>
</dbReference>
<organism evidence="4 5">
    <name type="scientific">Dendrobium nobile</name>
    <name type="common">Orchid</name>
    <dbReference type="NCBI Taxonomy" id="94219"/>
    <lineage>
        <taxon>Eukaryota</taxon>
        <taxon>Viridiplantae</taxon>
        <taxon>Streptophyta</taxon>
        <taxon>Embryophyta</taxon>
        <taxon>Tracheophyta</taxon>
        <taxon>Spermatophyta</taxon>
        <taxon>Magnoliopsida</taxon>
        <taxon>Liliopsida</taxon>
        <taxon>Asparagales</taxon>
        <taxon>Orchidaceae</taxon>
        <taxon>Epidendroideae</taxon>
        <taxon>Malaxideae</taxon>
        <taxon>Dendrobiinae</taxon>
        <taxon>Dendrobium</taxon>
    </lineage>
</organism>
<dbReference type="AlphaFoldDB" id="A0A8T3ATV9"/>
<gene>
    <name evidence="4" type="ORF">KFK09_017732</name>
</gene>
<accession>A0A8T3ATV9</accession>
<sequence length="1003" mass="115087">MRKLFPRRPAQADWGCDAASDGGMSGTPWQPERRGRPRKGTQWHTHWFLFGLAMAAMMFVWLFSAQLNLMNALEGSIGRGVAVRSAPKRLRQFGAAVRFRPIDLLRKMEEGRLRIDRLRSMERLGIRPPRLALVVGSMNMDSVSLLLLTLGRSLREMGYVLSVFALGDGEARTLWENIDFHVSVLGSDHAILIDWTSFEGVLFSSLEAKRVISSLMQDPFRSVPLIWLIQEGNLSKRLSSYIASGNEDLISGWRSAFTRANVVVFSDFSLPLLYTSLDSGNFYVIPGSPADVWSAKRYITSHSRLALREKYGFNEDDLIITVIGSYFFYDDMPWSYAASMLTQQFMKITRIKDLGGKLNFAFLCGNTTDSLSSDFQELASRMGFPLDSIQHYGMDSDVNGAIMISDIVLYWSFQEEQNFPPLLARAMSFQIPIIVPDFSIITKYVNDKIHGLVFCPQDIDSLASAFLLLIEDKRLSTMAYSVANEGRLLAENMFASDCIIDFAILLERMLHFPSDSFLPESVSQIKQRTWAWDLLGNENDQNNRFQHQGSWNFSAIQDERVPDKSQICPQVINESASLVYPTQLDWNDLSQMEIAEDFERQEMEEIAERMERDLGSWEDVYRNAKKSEKLRFEVNERDEGDLERTGQSLCIYEIYNGQGIWPFLHHGSLYRGISLSRSARRPRSDDVDAVSRLPILNDSYYKDILCEFGAMFSIANKVDNIHKIPWIGFQSWHTSGKNVALSARAEKVLENAILDSNKGDAIFYWVLLEMDWKDVKGNINADFWSLCDVKNAGKCRTAFESAFRSMHAIPLQISSLPPMPSDGGQWSTLHSWVMPTSSFLEFIMFSRIFVDSLDSLLQNANYSSDSCFLGISELERSHCYCRLLEDLVNVWAYHSGRRMFYLEPNSGNLEENHPIGERTMWAKYFSPALIKNMDEDLAEEADDKMHPNERWLWPLTGEVHWQGILDREREDRYRKKMEKKRKIKEKLLDRHKYGYKQKALGIP</sequence>
<feature type="coiled-coil region" evidence="1">
    <location>
        <begin position="600"/>
        <end position="627"/>
    </location>
</feature>
<dbReference type="OrthoDB" id="741493at2759"/>
<feature type="region of interest" description="Disordered" evidence="2">
    <location>
        <begin position="1"/>
        <end position="39"/>
    </location>
</feature>
<evidence type="ECO:0008006" key="6">
    <source>
        <dbReference type="Google" id="ProtNLM"/>
    </source>
</evidence>
<keyword evidence="5" id="KW-1185">Reference proteome</keyword>
<evidence type="ECO:0000313" key="4">
    <source>
        <dbReference type="EMBL" id="KAI0499528.1"/>
    </source>
</evidence>
<keyword evidence="3" id="KW-0472">Membrane</keyword>
<reference evidence="4" key="1">
    <citation type="journal article" date="2022" name="Front. Genet.">
        <title>Chromosome-Scale Assembly of the Dendrobium nobile Genome Provides Insights Into the Molecular Mechanism of the Biosynthesis of the Medicinal Active Ingredient of Dendrobium.</title>
        <authorList>
            <person name="Xu Q."/>
            <person name="Niu S.-C."/>
            <person name="Li K.-L."/>
            <person name="Zheng P.-J."/>
            <person name="Zhang X.-J."/>
            <person name="Jia Y."/>
            <person name="Liu Y."/>
            <person name="Niu Y.-X."/>
            <person name="Yu L.-H."/>
            <person name="Chen D.-F."/>
            <person name="Zhang G.-Q."/>
        </authorList>
    </citation>
    <scope>NUCLEOTIDE SEQUENCE</scope>
    <source>
        <tissue evidence="4">Leaf</tissue>
    </source>
</reference>
<name>A0A8T3ATV9_DENNO</name>
<dbReference type="PANTHER" id="PTHR46635:SF2">
    <property type="entry name" value="GLYCOSYL TRANSFERASE FAMILY 1 DOMAIN-CONTAINING PROTEIN"/>
    <property type="match status" value="1"/>
</dbReference>
<evidence type="ECO:0000256" key="1">
    <source>
        <dbReference type="SAM" id="Coils"/>
    </source>
</evidence>